<name>A0A9D5WWA3_9BACT</name>
<evidence type="ECO:0008006" key="4">
    <source>
        <dbReference type="Google" id="ProtNLM"/>
    </source>
</evidence>
<comment type="caution">
    <text evidence="2">The sequence shown here is derived from an EMBL/GenBank/DDBJ whole genome shotgun (WGS) entry which is preliminary data.</text>
</comment>
<evidence type="ECO:0000256" key="1">
    <source>
        <dbReference type="SAM" id="SignalP"/>
    </source>
</evidence>
<keyword evidence="1" id="KW-0732">Signal</keyword>
<sequence>MKQLKTIFTGIALAVMPTIAQAQAHIESAYKKFLKENEVAKYEFRKEQREDKTKQDFLNIYSFTLMGKQKQQIEILRKAFDSDSKAAYQLVSANKGNKLASYRLMGPDKTEVFVGEKYDNMIQLLFSDPADSLRRYGYALEWTDKEDGTTVGRIISCLSVQPKYRKSGQTYNVFNDFAEKGFVLKGINKDIRKKYDADKIGNFFSKQGKNNTYYEINGVHKLASELSNTEWLSEFNAMKKLVMQIPNGIQTSFYVSVIYDLCKYSEQLDTEMKKIVKSEIESMRAKVKDNFLKEMLLKAFNNLK</sequence>
<dbReference type="AlphaFoldDB" id="A0A9D5WWA3"/>
<reference evidence="2" key="1">
    <citation type="submission" date="2020-04" db="EMBL/GenBank/DDBJ databases">
        <title>Deep metagenomics examines the oral microbiome during advanced dental caries in children, revealing novel taxa and co-occurrences with host molecules.</title>
        <authorList>
            <person name="Baker J.L."/>
            <person name="Morton J.T."/>
            <person name="Dinis M."/>
            <person name="Alvarez R."/>
            <person name="Tran N.C."/>
            <person name="Knight R."/>
            <person name="Edlund A."/>
        </authorList>
    </citation>
    <scope>NUCLEOTIDE SEQUENCE</scope>
    <source>
        <strain evidence="2">JCVI_32_bin.50</strain>
    </source>
</reference>
<gene>
    <name evidence="2" type="ORF">HXN55_08725</name>
</gene>
<evidence type="ECO:0000313" key="2">
    <source>
        <dbReference type="EMBL" id="MBF1447448.1"/>
    </source>
</evidence>
<proteinExistence type="predicted"/>
<protein>
    <recommendedName>
        <fullName evidence="4">DUF4835 domain-containing protein</fullName>
    </recommendedName>
</protein>
<feature type="chain" id="PRO_5039500384" description="DUF4835 domain-containing protein" evidence="1">
    <location>
        <begin position="25"/>
        <end position="304"/>
    </location>
</feature>
<dbReference type="Proteomes" id="UP000787419">
    <property type="component" value="Unassembled WGS sequence"/>
</dbReference>
<feature type="signal peptide" evidence="1">
    <location>
        <begin position="1"/>
        <end position="24"/>
    </location>
</feature>
<dbReference type="RefSeq" id="WP_023925808.1">
    <property type="nucleotide sequence ID" value="NZ_CAJPQZ010000080.1"/>
</dbReference>
<accession>A0A9D5WWA3</accession>
<evidence type="ECO:0000313" key="3">
    <source>
        <dbReference type="Proteomes" id="UP000787419"/>
    </source>
</evidence>
<dbReference type="EMBL" id="JABZTM010000102">
    <property type="protein sequence ID" value="MBF1447448.1"/>
    <property type="molecule type" value="Genomic_DNA"/>
</dbReference>
<organism evidence="2 3">
    <name type="scientific">Prevotella nigrescens</name>
    <dbReference type="NCBI Taxonomy" id="28133"/>
    <lineage>
        <taxon>Bacteria</taxon>
        <taxon>Pseudomonadati</taxon>
        <taxon>Bacteroidota</taxon>
        <taxon>Bacteroidia</taxon>
        <taxon>Bacteroidales</taxon>
        <taxon>Prevotellaceae</taxon>
        <taxon>Prevotella</taxon>
    </lineage>
</organism>